<dbReference type="PANTHER" id="PTHR45586:SF1">
    <property type="entry name" value="LIPOPOLYSACCHARIDE ASSEMBLY PROTEIN B"/>
    <property type="match status" value="1"/>
</dbReference>
<reference evidence="5" key="1">
    <citation type="journal article" date="2019" name="Int. J. Syst. Evol. Microbiol.">
        <title>The Global Catalogue of Microorganisms (GCM) 10K type strain sequencing project: providing services to taxonomists for standard genome sequencing and annotation.</title>
        <authorList>
            <consortium name="The Broad Institute Genomics Platform"/>
            <consortium name="The Broad Institute Genome Sequencing Center for Infectious Disease"/>
            <person name="Wu L."/>
            <person name="Ma J."/>
        </authorList>
    </citation>
    <scope>NUCLEOTIDE SEQUENCE [LARGE SCALE GENOMIC DNA]</scope>
    <source>
        <strain evidence="5">IBRC-M 10813</strain>
    </source>
</reference>
<comment type="caution">
    <text evidence="4">The sequence shown here is derived from an EMBL/GenBank/DDBJ whole genome shotgun (WGS) entry which is preliminary data.</text>
</comment>
<sequence length="580" mass="68171">MKKQHADAKKQTQERKVVRLRLDASFFFERAVRSLDRHRYDKALKYFRLAVEKEPENPVNQCNLAGILSEMGRFEESNDVLRTILEKVDPELNECWFYMANNAANMDDFEQAEEYLVHYLQEEPEGEFAEEAEEMLDMLAYELGRQPRRPEAKPKKEWLRRHEEARSYLEAGNFLQATETLKKLVEEYPDFSAAMNNLTLAYYYTGELDKAMDTIGQVLKEDPNNLHALCNLAVLAQHNGDREHRGQLVEMLKKWAPYHLEHMYKLATTMGILGEHPVAYRLFKQLLKLERNPEPSLFHYVAVAAFNTKRFAEAKKYWRVVRNLDPSSEIPGFYLNQLETWADYSPQQVPTLSYHYQLPFEEQFSQLDQQTDPLPDQIKQNPLIRSSFFWALNHGDFETKMQVIQVFEWIADREVEQVLKSFLMRADEDDELKRMALYVLKRVGADTPYRAVLDGRDVTIQSYELSQEMPSWLETWERVLNCCLERMSGQYDITHMNDAQIIWAEFLRQHHPHLPEVRKVEGWAAALEYVVARLHGLSLTQESVARKHDVSSSTVGRHVRLLEQACRVQRKDAQFSWHSK</sequence>
<dbReference type="Proteomes" id="UP001595843">
    <property type="component" value="Unassembled WGS sequence"/>
</dbReference>
<dbReference type="Pfam" id="PF14559">
    <property type="entry name" value="TPR_19"/>
    <property type="match status" value="2"/>
</dbReference>
<accession>A0ABV8JJG8</accession>
<name>A0ABV8JJG8_9BACL</name>
<dbReference type="Gene3D" id="1.25.40.10">
    <property type="entry name" value="Tetratricopeptide repeat domain"/>
    <property type="match status" value="2"/>
</dbReference>
<dbReference type="PANTHER" id="PTHR45586">
    <property type="entry name" value="TPR REPEAT-CONTAINING PROTEIN PA4667"/>
    <property type="match status" value="1"/>
</dbReference>
<gene>
    <name evidence="4" type="ORF">ACFOUO_11870</name>
</gene>
<protein>
    <submittedName>
        <fullName evidence="4">Tetratricopeptide repeat protein</fullName>
    </submittedName>
</protein>
<keyword evidence="1" id="KW-0677">Repeat</keyword>
<evidence type="ECO:0000256" key="1">
    <source>
        <dbReference type="ARBA" id="ARBA00022737"/>
    </source>
</evidence>
<evidence type="ECO:0000313" key="5">
    <source>
        <dbReference type="Proteomes" id="UP001595843"/>
    </source>
</evidence>
<dbReference type="Gene3D" id="1.10.472.10">
    <property type="entry name" value="Cyclin-like"/>
    <property type="match status" value="1"/>
</dbReference>
<dbReference type="SMART" id="SM00028">
    <property type="entry name" value="TPR"/>
    <property type="match status" value="5"/>
</dbReference>
<dbReference type="SUPFAM" id="SSF47954">
    <property type="entry name" value="Cyclin-like"/>
    <property type="match status" value="1"/>
</dbReference>
<proteinExistence type="predicted"/>
<organism evidence="4 5">
    <name type="scientific">Salinithrix halophila</name>
    <dbReference type="NCBI Taxonomy" id="1485204"/>
    <lineage>
        <taxon>Bacteria</taxon>
        <taxon>Bacillati</taxon>
        <taxon>Bacillota</taxon>
        <taxon>Bacilli</taxon>
        <taxon>Bacillales</taxon>
        <taxon>Thermoactinomycetaceae</taxon>
        <taxon>Salinithrix</taxon>
    </lineage>
</organism>
<evidence type="ECO:0000313" key="4">
    <source>
        <dbReference type="EMBL" id="MFC4077499.1"/>
    </source>
</evidence>
<dbReference type="PROSITE" id="PS50005">
    <property type="entry name" value="TPR"/>
    <property type="match status" value="2"/>
</dbReference>
<feature type="repeat" description="TPR" evidence="3">
    <location>
        <begin position="24"/>
        <end position="57"/>
    </location>
</feature>
<dbReference type="EMBL" id="JBHSAP010000015">
    <property type="protein sequence ID" value="MFC4077499.1"/>
    <property type="molecule type" value="Genomic_DNA"/>
</dbReference>
<evidence type="ECO:0000256" key="3">
    <source>
        <dbReference type="PROSITE-ProRule" id="PRU00339"/>
    </source>
</evidence>
<dbReference type="RefSeq" id="WP_380705310.1">
    <property type="nucleotide sequence ID" value="NZ_JBHSAP010000015.1"/>
</dbReference>
<keyword evidence="5" id="KW-1185">Reference proteome</keyword>
<dbReference type="InterPro" id="IPR051012">
    <property type="entry name" value="CellSynth/LPSAsmb/PSIAsmb"/>
</dbReference>
<keyword evidence="2 3" id="KW-0802">TPR repeat</keyword>
<dbReference type="InterPro" id="IPR019734">
    <property type="entry name" value="TPR_rpt"/>
</dbReference>
<dbReference type="InterPro" id="IPR036915">
    <property type="entry name" value="Cyclin-like_sf"/>
</dbReference>
<evidence type="ECO:0000256" key="2">
    <source>
        <dbReference type="ARBA" id="ARBA00022803"/>
    </source>
</evidence>
<dbReference type="SUPFAM" id="SSF48452">
    <property type="entry name" value="TPR-like"/>
    <property type="match status" value="1"/>
</dbReference>
<feature type="repeat" description="TPR" evidence="3">
    <location>
        <begin position="192"/>
        <end position="225"/>
    </location>
</feature>
<dbReference type="InterPro" id="IPR011990">
    <property type="entry name" value="TPR-like_helical_dom_sf"/>
</dbReference>